<feature type="transmembrane region" description="Helical" evidence="5">
    <location>
        <begin position="119"/>
        <end position="141"/>
    </location>
</feature>
<evidence type="ECO:0000256" key="4">
    <source>
        <dbReference type="ARBA" id="ARBA00023136"/>
    </source>
</evidence>
<dbReference type="PANTHER" id="PTHR37422">
    <property type="entry name" value="TEICHURONIC ACID BIOSYNTHESIS PROTEIN TUAE"/>
    <property type="match status" value="1"/>
</dbReference>
<keyword evidence="3 5" id="KW-1133">Transmembrane helix</keyword>
<keyword evidence="4 5" id="KW-0472">Membrane</keyword>
<feature type="domain" description="O-antigen ligase-related" evidence="6">
    <location>
        <begin position="194"/>
        <end position="324"/>
    </location>
</feature>
<evidence type="ECO:0000256" key="3">
    <source>
        <dbReference type="ARBA" id="ARBA00022989"/>
    </source>
</evidence>
<comment type="subcellular location">
    <subcellularLocation>
        <location evidence="1">Membrane</location>
        <topology evidence="1">Multi-pass membrane protein</topology>
    </subcellularLocation>
</comment>
<keyword evidence="2 5" id="KW-0812">Transmembrane</keyword>
<protein>
    <recommendedName>
        <fullName evidence="6">O-antigen ligase-related domain-containing protein</fullName>
    </recommendedName>
</protein>
<feature type="transmembrane region" description="Helical" evidence="5">
    <location>
        <begin position="57"/>
        <end position="80"/>
    </location>
</feature>
<comment type="caution">
    <text evidence="7">The sequence shown here is derived from an EMBL/GenBank/DDBJ whole genome shotgun (WGS) entry which is preliminary data.</text>
</comment>
<organism evidence="7 8">
    <name type="scientific">Micavibrio aeruginosavorus</name>
    <dbReference type="NCBI Taxonomy" id="349221"/>
    <lineage>
        <taxon>Bacteria</taxon>
        <taxon>Pseudomonadati</taxon>
        <taxon>Bdellovibrionota</taxon>
        <taxon>Bdellovibrionia</taxon>
        <taxon>Bdellovibrionales</taxon>
        <taxon>Pseudobdellovibrionaceae</taxon>
        <taxon>Micavibrio</taxon>
    </lineage>
</organism>
<dbReference type="Pfam" id="PF04932">
    <property type="entry name" value="Wzy_C"/>
    <property type="match status" value="1"/>
</dbReference>
<gene>
    <name evidence="7" type="ORF">DI626_02415</name>
</gene>
<feature type="transmembrane region" description="Helical" evidence="5">
    <location>
        <begin position="162"/>
        <end position="182"/>
    </location>
</feature>
<sequence length="408" mass="46093">MREHLARFYLDHKYGLPFLILFLTALVLPTASNRIVFYLLSPFLFYTLYHFRAQLPAYLKTWSFGFLAAYLGYFSLTFLWSDQRDTEDFCKLLRDVVSIGIFTISLAVVIPHLKIPEKLPIAFGVLCVAWGSVAALVFYGVGPHEWETRLIGFGRFENSIHFAFLLSFAILSLLCLGISKTVRSQNEAILLTFLIAVLLLLIALSQTRSAYMALAACVGIIFLLGHIRYAVVLGVAGLLAIVCMYFMSDDYMGLFAGRLDSYRFGIWKDAYEGILQKPWLGHGVTTEPHFFPEAADFKRGWKSPHNVLLGHAHSGGIIGLVIFLLLAGNMCRIAVRQYLREIGDNGCLTYMTLFTCLTLCYGLAASLVNFSNYVVGVHIHWLIFWFPFTLTWVLEARAREQARHASAY</sequence>
<reference evidence="7 8" key="1">
    <citation type="submission" date="2017-08" db="EMBL/GenBank/DDBJ databases">
        <title>Infants hospitalized years apart are colonized by the same room-sourced microbial strains.</title>
        <authorList>
            <person name="Brooks B."/>
            <person name="Olm M.R."/>
            <person name="Firek B.A."/>
            <person name="Baker R."/>
            <person name="Thomas B.C."/>
            <person name="Morowitz M.J."/>
            <person name="Banfield J.F."/>
        </authorList>
    </citation>
    <scope>NUCLEOTIDE SEQUENCE [LARGE SCALE GENOMIC DNA]</scope>
    <source>
        <strain evidence="7">S2_018_000_R2_104</strain>
    </source>
</reference>
<name>A0A2W5BYI0_9BACT</name>
<dbReference type="InterPro" id="IPR051533">
    <property type="entry name" value="WaaL-like"/>
</dbReference>
<evidence type="ECO:0000256" key="2">
    <source>
        <dbReference type="ARBA" id="ARBA00022692"/>
    </source>
</evidence>
<evidence type="ECO:0000259" key="6">
    <source>
        <dbReference type="Pfam" id="PF04932"/>
    </source>
</evidence>
<dbReference type="InterPro" id="IPR007016">
    <property type="entry name" value="O-antigen_ligase-rel_domated"/>
</dbReference>
<dbReference type="AlphaFoldDB" id="A0A2W5BYI0"/>
<feature type="transmembrane region" description="Helical" evidence="5">
    <location>
        <begin position="12"/>
        <end position="28"/>
    </location>
</feature>
<dbReference type="PANTHER" id="PTHR37422:SF13">
    <property type="entry name" value="LIPOPOLYSACCHARIDE BIOSYNTHESIS PROTEIN PA4999-RELATED"/>
    <property type="match status" value="1"/>
</dbReference>
<feature type="transmembrane region" description="Helical" evidence="5">
    <location>
        <begin position="347"/>
        <end position="367"/>
    </location>
</feature>
<feature type="transmembrane region" description="Helical" evidence="5">
    <location>
        <begin position="92"/>
        <end position="113"/>
    </location>
</feature>
<evidence type="ECO:0000313" key="8">
    <source>
        <dbReference type="Proteomes" id="UP000249557"/>
    </source>
</evidence>
<feature type="transmembrane region" description="Helical" evidence="5">
    <location>
        <begin position="373"/>
        <end position="394"/>
    </location>
</feature>
<proteinExistence type="predicted"/>
<feature type="transmembrane region" description="Helical" evidence="5">
    <location>
        <begin position="188"/>
        <end position="204"/>
    </location>
</feature>
<evidence type="ECO:0000313" key="7">
    <source>
        <dbReference type="EMBL" id="PZO88135.1"/>
    </source>
</evidence>
<accession>A0A2W5BYI0</accession>
<dbReference type="Proteomes" id="UP000249557">
    <property type="component" value="Unassembled WGS sequence"/>
</dbReference>
<evidence type="ECO:0000256" key="5">
    <source>
        <dbReference type="SAM" id="Phobius"/>
    </source>
</evidence>
<dbReference type="GO" id="GO:0016020">
    <property type="term" value="C:membrane"/>
    <property type="evidence" value="ECO:0007669"/>
    <property type="project" value="UniProtKB-SubCell"/>
</dbReference>
<dbReference type="EMBL" id="QFNK01000027">
    <property type="protein sequence ID" value="PZO88135.1"/>
    <property type="molecule type" value="Genomic_DNA"/>
</dbReference>
<feature type="transmembrane region" description="Helical" evidence="5">
    <location>
        <begin position="216"/>
        <end position="247"/>
    </location>
</feature>
<evidence type="ECO:0000256" key="1">
    <source>
        <dbReference type="ARBA" id="ARBA00004141"/>
    </source>
</evidence>